<dbReference type="SUPFAM" id="SSF55729">
    <property type="entry name" value="Acyl-CoA N-acyltransferases (Nat)"/>
    <property type="match status" value="1"/>
</dbReference>
<dbReference type="InterPro" id="IPR016181">
    <property type="entry name" value="Acyl_CoA_acyltransferase"/>
</dbReference>
<evidence type="ECO:0000313" key="1">
    <source>
        <dbReference type="EMBL" id="RXJ69102.1"/>
    </source>
</evidence>
<accession>A0A4Q0YF33</accession>
<reference evidence="1 2" key="1">
    <citation type="submission" date="2017-10" db="EMBL/GenBank/DDBJ databases">
        <title>Nyctiphanis sp. nov., isolated from the stomach of the euphausiid Nyctiphanes simplex (Hansen, 1911) in the Gulf of California.</title>
        <authorList>
            <person name="Gomez-Gil B."/>
            <person name="Aguilar-Mendez M."/>
            <person name="Lopez-Cortes A."/>
            <person name="Gomez-Gutierrez J."/>
            <person name="Roque A."/>
            <person name="Lang E."/>
            <person name="Gonzalez-Castillo A."/>
        </authorList>
    </citation>
    <scope>NUCLEOTIDE SEQUENCE [LARGE SCALE GENOMIC DNA]</scope>
    <source>
        <strain evidence="1 2">CAIM 600</strain>
    </source>
</reference>
<evidence type="ECO:0008006" key="3">
    <source>
        <dbReference type="Google" id="ProtNLM"/>
    </source>
</evidence>
<sequence length="182" mass="21172">MGTDDFHVEQLTINNLPLYFEHLSQVAKQIESNHDDVHFTHHYHEAITTSDSLFAQITNGIRVDFGHRGWRHIWIALDNDNHILGHAELKSNECRLCKHRIQLNITAYPANPLVTSKLLICATDFCFASDNIEWIDLFLLSEKNNDIDFYLNHGFKTSEVNKDTYRIQGESYDESHLVMNMK</sequence>
<protein>
    <recommendedName>
        <fullName evidence="3">N-acetyltransferase domain-containing protein</fullName>
    </recommendedName>
</protein>
<keyword evidence="2" id="KW-1185">Reference proteome</keyword>
<dbReference type="EMBL" id="PEIB01000057">
    <property type="protein sequence ID" value="RXJ69102.1"/>
    <property type="molecule type" value="Genomic_DNA"/>
</dbReference>
<name>A0A4Q0YF33_9GAMM</name>
<proteinExistence type="predicted"/>
<dbReference type="RefSeq" id="WP_129124361.1">
    <property type="nucleotide sequence ID" value="NZ_PEIB01000057.1"/>
</dbReference>
<dbReference type="Proteomes" id="UP000290287">
    <property type="component" value="Unassembled WGS sequence"/>
</dbReference>
<evidence type="ECO:0000313" key="2">
    <source>
        <dbReference type="Proteomes" id="UP000290287"/>
    </source>
</evidence>
<dbReference type="Gene3D" id="3.40.630.30">
    <property type="match status" value="1"/>
</dbReference>
<organism evidence="1 2">
    <name type="scientific">Veronia nyctiphanis</name>
    <dbReference type="NCBI Taxonomy" id="1278244"/>
    <lineage>
        <taxon>Bacteria</taxon>
        <taxon>Pseudomonadati</taxon>
        <taxon>Pseudomonadota</taxon>
        <taxon>Gammaproteobacteria</taxon>
        <taxon>Vibrionales</taxon>
        <taxon>Vibrionaceae</taxon>
        <taxon>Veronia</taxon>
    </lineage>
</organism>
<dbReference type="OrthoDB" id="336415at2"/>
<gene>
    <name evidence="1" type="ORF">CS022_23920</name>
</gene>
<dbReference type="AlphaFoldDB" id="A0A4Q0YF33"/>
<comment type="caution">
    <text evidence="1">The sequence shown here is derived from an EMBL/GenBank/DDBJ whole genome shotgun (WGS) entry which is preliminary data.</text>
</comment>